<dbReference type="KEGG" id="fbl:Fbal_2513"/>
<dbReference type="AlphaFoldDB" id="E1SNP2"/>
<dbReference type="Proteomes" id="UP000006683">
    <property type="component" value="Chromosome"/>
</dbReference>
<sequence length="315" mass="35181">MKFLLPAMALLASVTSPLALAEDPTWFEVEVAVFTRPDNSGEIWDQDQPVLTQGNTRDLIGPALLPDLSQFEAALAECDANEWLMDPAGCQAREDSATPSLPSRLPVVATADQAGDPLKGQPYLLTSAQLQFNDALSQLNRQRGYKILLHTGWQMPVYGRRQAQPFALYGGVNFGERFRMDGHLKAPDDELLSQFNFLTGFAPSSQGSEAVWQLNGWLRIYLDHFLFIETKLDLREEGERRWSATSLEADSGALAADVTVAEESEPFLLTIPLEQNRRVRSREIHYFDHPKMGLIVQIRRMEQPQPSEPSASANP</sequence>
<dbReference type="Pfam" id="PF10972">
    <property type="entry name" value="CsiV"/>
    <property type="match status" value="1"/>
</dbReference>
<evidence type="ECO:0000313" key="3">
    <source>
        <dbReference type="Proteomes" id="UP000006683"/>
    </source>
</evidence>
<dbReference type="GeneID" id="67182722"/>
<dbReference type="HOGENOM" id="CLU_072067_0_0_6"/>
<proteinExistence type="predicted"/>
<dbReference type="RefSeq" id="WP_013346021.1">
    <property type="nucleotide sequence ID" value="NC_014541.1"/>
</dbReference>
<keyword evidence="1" id="KW-0732">Signal</keyword>
<gene>
    <name evidence="2" type="ordered locus">Fbal_2513</name>
</gene>
<keyword evidence="3" id="KW-1185">Reference proteome</keyword>
<protein>
    <submittedName>
        <fullName evidence="2">Uncharacterized protein</fullName>
    </submittedName>
</protein>
<name>E1SNP2_FERBD</name>
<dbReference type="eggNOG" id="ENOG5032UIH">
    <property type="taxonomic scope" value="Bacteria"/>
</dbReference>
<evidence type="ECO:0000256" key="1">
    <source>
        <dbReference type="SAM" id="SignalP"/>
    </source>
</evidence>
<dbReference type="InterPro" id="IPR021241">
    <property type="entry name" value="CsiV"/>
</dbReference>
<feature type="signal peptide" evidence="1">
    <location>
        <begin position="1"/>
        <end position="21"/>
    </location>
</feature>
<reference evidence="2 3" key="1">
    <citation type="journal article" date="2010" name="Stand. Genomic Sci.">
        <title>Complete genome sequence of Ferrimonas balearica type strain (PAT).</title>
        <authorList>
            <person name="Nolan M."/>
            <person name="Sikorski J."/>
            <person name="Davenport K."/>
            <person name="Lucas S."/>
            <person name="Glavina Del Rio T."/>
            <person name="Tice H."/>
            <person name="Cheng J."/>
            <person name="Goodwin L."/>
            <person name="Pitluck S."/>
            <person name="Liolios K."/>
            <person name="Ivanova N."/>
            <person name="Mavromatis K."/>
            <person name="Ovchinnikova G."/>
            <person name="Pati A."/>
            <person name="Chen A."/>
            <person name="Palaniappan K."/>
            <person name="Land M."/>
            <person name="Hauser L."/>
            <person name="Chang Y."/>
            <person name="Jeffries C."/>
            <person name="Tapia R."/>
            <person name="Brettin T."/>
            <person name="Detter J."/>
            <person name="Han C."/>
            <person name="Yasawong M."/>
            <person name="Rohde M."/>
            <person name="Tindall B."/>
            <person name="Goker M."/>
            <person name="Woyke T."/>
            <person name="Bristow J."/>
            <person name="Eisen J."/>
            <person name="Markowitz V."/>
            <person name="Hugenholtz P."/>
            <person name="Kyrpides N."/>
            <person name="Klenk H."/>
            <person name="Lapidus A."/>
        </authorList>
    </citation>
    <scope>NUCLEOTIDE SEQUENCE [LARGE SCALE GENOMIC DNA]</scope>
    <source>
        <strain evidence="3">DSM 9799 / CCM 4581 / KCTC 23876 / PAT</strain>
    </source>
</reference>
<accession>E1SNP2</accession>
<organism evidence="2 3">
    <name type="scientific">Ferrimonas balearica (strain DSM 9799 / CCM 4581 / KCTC 23876 / PAT)</name>
    <dbReference type="NCBI Taxonomy" id="550540"/>
    <lineage>
        <taxon>Bacteria</taxon>
        <taxon>Pseudomonadati</taxon>
        <taxon>Pseudomonadota</taxon>
        <taxon>Gammaproteobacteria</taxon>
        <taxon>Alteromonadales</taxon>
        <taxon>Ferrimonadaceae</taxon>
        <taxon>Ferrimonas</taxon>
    </lineage>
</organism>
<dbReference type="STRING" id="550540.Fbal_2513"/>
<dbReference type="OrthoDB" id="5566524at2"/>
<evidence type="ECO:0000313" key="2">
    <source>
        <dbReference type="EMBL" id="ADN76715.1"/>
    </source>
</evidence>
<feature type="chain" id="PRO_5003151520" evidence="1">
    <location>
        <begin position="22"/>
        <end position="315"/>
    </location>
</feature>
<dbReference type="EMBL" id="CP002209">
    <property type="protein sequence ID" value="ADN76715.1"/>
    <property type="molecule type" value="Genomic_DNA"/>
</dbReference>